<keyword evidence="1" id="KW-0732">Signal</keyword>
<protein>
    <recommendedName>
        <fullName evidence="4">Tyrosine-protein kinase ephrin type A/B receptor-like domain-containing protein</fullName>
    </recommendedName>
</protein>
<dbReference type="KEGG" id="cvr:CHLNCDRAFT_138589"/>
<organism evidence="3">
    <name type="scientific">Chlorella variabilis</name>
    <name type="common">Green alga</name>
    <dbReference type="NCBI Taxonomy" id="554065"/>
    <lineage>
        <taxon>Eukaryota</taxon>
        <taxon>Viridiplantae</taxon>
        <taxon>Chlorophyta</taxon>
        <taxon>core chlorophytes</taxon>
        <taxon>Trebouxiophyceae</taxon>
        <taxon>Chlorellales</taxon>
        <taxon>Chlorellaceae</taxon>
        <taxon>Chlorella clade</taxon>
        <taxon>Chlorella</taxon>
    </lineage>
</organism>
<dbReference type="RefSeq" id="XP_005844683.1">
    <property type="nucleotide sequence ID" value="XM_005844621.1"/>
</dbReference>
<accession>E1ZNC3</accession>
<dbReference type="EMBL" id="GL433855">
    <property type="protein sequence ID" value="EFN52581.1"/>
    <property type="molecule type" value="Genomic_DNA"/>
</dbReference>
<feature type="signal peptide" evidence="1">
    <location>
        <begin position="1"/>
        <end position="22"/>
    </location>
</feature>
<evidence type="ECO:0008006" key="4">
    <source>
        <dbReference type="Google" id="ProtNLM"/>
    </source>
</evidence>
<proteinExistence type="predicted"/>
<feature type="chain" id="PRO_5003156113" description="Tyrosine-protein kinase ephrin type A/B receptor-like domain-containing protein" evidence="1">
    <location>
        <begin position="23"/>
        <end position="331"/>
    </location>
</feature>
<reference evidence="2 3" key="1">
    <citation type="journal article" date="2010" name="Plant Cell">
        <title>The Chlorella variabilis NC64A genome reveals adaptation to photosymbiosis, coevolution with viruses, and cryptic sex.</title>
        <authorList>
            <person name="Blanc G."/>
            <person name="Duncan G."/>
            <person name="Agarkova I."/>
            <person name="Borodovsky M."/>
            <person name="Gurnon J."/>
            <person name="Kuo A."/>
            <person name="Lindquist E."/>
            <person name="Lucas S."/>
            <person name="Pangilinan J."/>
            <person name="Polle J."/>
            <person name="Salamov A."/>
            <person name="Terry A."/>
            <person name="Yamada T."/>
            <person name="Dunigan D.D."/>
            <person name="Grigoriev I.V."/>
            <person name="Claverie J.M."/>
            <person name="Van Etten J.L."/>
        </authorList>
    </citation>
    <scope>NUCLEOTIDE SEQUENCE [LARGE SCALE GENOMIC DNA]</scope>
    <source>
        <strain evidence="2 3">NC64A</strain>
    </source>
</reference>
<dbReference type="InParanoid" id="E1ZNC3"/>
<evidence type="ECO:0000256" key="1">
    <source>
        <dbReference type="SAM" id="SignalP"/>
    </source>
</evidence>
<keyword evidence="3" id="KW-1185">Reference proteome</keyword>
<name>E1ZNC3_CHLVA</name>
<evidence type="ECO:0000313" key="2">
    <source>
        <dbReference type="EMBL" id="EFN52581.1"/>
    </source>
</evidence>
<sequence>MCLFTVATGALVLLIATSTTQAGQELPLCAHWYAGPAHACPPTNKCKLWDANRNGYVMPTLLNTTNCAACSDGIGLALRCLRCKPGFVHTTHDHFRQECLPVERLGCLATRPYPTMPHPKAVMTGPCIACPPTHAMVWATSRAQDFYQSGNVAGAARKGGAAVAAAAAVTAAAAAVAAAAAPVQVAGAEGPVAVPADWPFPEMNETDYDNYQGARTWRAQRVCLTCADLGCPGACTNITGCTSCPSGSLLFLGAPVGSADTFLGEYRWGWLYGFPARKAPKLPAMCLDPVKNLRCAPGKWNAAGCTACPAGMLRGGWAGKMQPCRLGRGGG</sequence>
<dbReference type="Proteomes" id="UP000008141">
    <property type="component" value="Unassembled WGS sequence"/>
</dbReference>
<dbReference type="AlphaFoldDB" id="E1ZNC3"/>
<gene>
    <name evidence="2" type="ORF">CHLNCDRAFT_138589</name>
</gene>
<evidence type="ECO:0000313" key="3">
    <source>
        <dbReference type="Proteomes" id="UP000008141"/>
    </source>
</evidence>
<dbReference type="GeneID" id="17352139"/>